<feature type="region of interest" description="Disordered" evidence="8">
    <location>
        <begin position="267"/>
        <end position="303"/>
    </location>
</feature>
<evidence type="ECO:0000256" key="1">
    <source>
        <dbReference type="ARBA" id="ARBA00004621"/>
    </source>
</evidence>
<protein>
    <recommendedName>
        <fullName evidence="2">Movement protein</fullName>
    </recommendedName>
    <alternativeName>
        <fullName evidence="7">Protein 3A</fullName>
    </alternativeName>
</protein>
<feature type="region of interest" description="Disordered" evidence="8">
    <location>
        <begin position="1"/>
        <end position="24"/>
    </location>
</feature>
<keyword evidence="5" id="KW-1031">Host cell junction</keyword>
<name>A0A1C8Y886_BMV</name>
<organismHost>
    <name type="scientific">Bromus inermis</name>
    <name type="common">Smooth brome grass</name>
    <name type="synonym">Bromopsis inermis</name>
    <dbReference type="NCBI Taxonomy" id="15371"/>
</organismHost>
<dbReference type="GO" id="GO:0044219">
    <property type="term" value="C:host cell plasmodesma"/>
    <property type="evidence" value="ECO:0007669"/>
    <property type="project" value="UniProtKB-SubCell"/>
</dbReference>
<keyword evidence="4" id="KW-0916">Viral movement protein</keyword>
<evidence type="ECO:0000256" key="3">
    <source>
        <dbReference type="ARBA" id="ARBA00022448"/>
    </source>
</evidence>
<evidence type="ECO:0000313" key="9">
    <source>
        <dbReference type="EMBL" id="AOH95429.1"/>
    </source>
</evidence>
<dbReference type="Pfam" id="PF00803">
    <property type="entry name" value="3A"/>
    <property type="match status" value="1"/>
</dbReference>
<accession>A0A1C8Y886</accession>
<dbReference type="EMBL" id="KU726255">
    <property type="protein sequence ID" value="AOH95429.1"/>
    <property type="molecule type" value="Genomic_RNA"/>
</dbReference>
<keyword evidence="3" id="KW-0813">Transport</keyword>
<evidence type="ECO:0000256" key="6">
    <source>
        <dbReference type="ARBA" id="ARBA00025275"/>
    </source>
</evidence>
<evidence type="ECO:0000256" key="5">
    <source>
        <dbReference type="ARBA" id="ARBA00023081"/>
    </source>
</evidence>
<evidence type="ECO:0000256" key="2">
    <source>
        <dbReference type="ARBA" id="ARBA00014660"/>
    </source>
</evidence>
<evidence type="ECO:0000256" key="4">
    <source>
        <dbReference type="ARBA" id="ARBA00023031"/>
    </source>
</evidence>
<dbReference type="GO" id="GO:0046740">
    <property type="term" value="P:transport of virus in host, cell to cell"/>
    <property type="evidence" value="ECO:0007669"/>
    <property type="project" value="UniProtKB-KW"/>
</dbReference>
<evidence type="ECO:0000256" key="8">
    <source>
        <dbReference type="SAM" id="MobiDB-lite"/>
    </source>
</evidence>
<dbReference type="InterPro" id="IPR000603">
    <property type="entry name" value="MPV"/>
</dbReference>
<comment type="function">
    <text evidence="6">Transports viral genome to neighboring plant cells directly through plasmosdesmata, without any budding. The movement protein allows efficient cell to cell propagation, by bypassing the host cell wall barrier. Acts by forming a tubular structure at the host plasmodesmata, enlarging it enough to allow free passage of virion capsids.</text>
</comment>
<organism evidence="9">
    <name type="scientific">Brome mosaic virus</name>
    <name type="common">BMV</name>
    <dbReference type="NCBI Taxonomy" id="12302"/>
    <lineage>
        <taxon>Viruses</taxon>
        <taxon>Riboviria</taxon>
        <taxon>Orthornavirae</taxon>
        <taxon>Kitrinoviricota</taxon>
        <taxon>Alsuviricetes</taxon>
        <taxon>Martellivirales</taxon>
        <taxon>Bromoviridae</taxon>
        <taxon>Bromovirus</taxon>
        <taxon>Bromovirus BMV</taxon>
    </lineage>
</organism>
<reference evidence="9" key="1">
    <citation type="submission" date="2016-02" db="EMBL/GenBank/DDBJ databases">
        <title>The first report of Brome mosaic virus in Estonia.</title>
        <authorList>
            <person name="Somera M."/>
        </authorList>
    </citation>
    <scope>NUCLEOTIDE SEQUENCE</scope>
</reference>
<comment type="subcellular location">
    <subcellularLocation>
        <location evidence="1">Host cell junction</location>
        <location evidence="1">Host plasmodesma</location>
    </subcellularLocation>
</comment>
<evidence type="ECO:0000256" key="7">
    <source>
        <dbReference type="ARBA" id="ARBA00032603"/>
    </source>
</evidence>
<feature type="compositionally biased region" description="Polar residues" evidence="8">
    <location>
        <begin position="1"/>
        <end position="18"/>
    </location>
</feature>
<proteinExistence type="predicted"/>
<sequence length="303" mass="32492">MSNIVSPFSGSSRTTSDVGKQAGGTSDEKLIESLFSEKAVKEIAAECKLGCYNYLKSNEPRNYIDLVPKSHVSAWLSWATPKYDKGELPSRGFMNVPRIVCFLVRTTDSAESGSITVSLCDSGKAARAGVLEAIDNQEATIQLSALPALIALTPSYDCPMEVIGGDSGRNRCFGIATQLSGVVGTTGSVAVTHAYWQANFKAKPNNYKLHGPATIMVMPFDRLRQLDKKSLKNYIRGISNQSVDHGYLLGRPLQSVDQVAQEDLLVEESESPSALGRGVKDSKSVSASSVAGLPVSSPTLRIK</sequence>